<dbReference type="Proteomes" id="UP000708347">
    <property type="component" value="Unassembled WGS sequence"/>
</dbReference>
<organism evidence="11 12">
    <name type="scientific">Mycolicibacterium sphagni</name>
    <dbReference type="NCBI Taxonomy" id="1786"/>
    <lineage>
        <taxon>Bacteria</taxon>
        <taxon>Bacillati</taxon>
        <taxon>Actinomycetota</taxon>
        <taxon>Actinomycetes</taxon>
        <taxon>Mycobacteriales</taxon>
        <taxon>Mycobacteriaceae</taxon>
        <taxon>Mycolicibacterium</taxon>
    </lineage>
</organism>
<dbReference type="InterPro" id="IPR008333">
    <property type="entry name" value="Cbr1-like_FAD-bd_dom"/>
</dbReference>
<dbReference type="PANTHER" id="PTHR47354">
    <property type="entry name" value="NADH OXIDOREDUCTASE HCR"/>
    <property type="match status" value="1"/>
</dbReference>
<proteinExistence type="predicted"/>
<evidence type="ECO:0000256" key="5">
    <source>
        <dbReference type="ARBA" id="ARBA00022827"/>
    </source>
</evidence>
<dbReference type="InterPro" id="IPR017938">
    <property type="entry name" value="Riboflavin_synthase-like_b-brl"/>
</dbReference>
<evidence type="ECO:0000256" key="4">
    <source>
        <dbReference type="ARBA" id="ARBA00022723"/>
    </source>
</evidence>
<dbReference type="InterPro" id="IPR036010">
    <property type="entry name" value="2Fe-2S_ferredoxin-like_sf"/>
</dbReference>
<evidence type="ECO:0000256" key="8">
    <source>
        <dbReference type="ARBA" id="ARBA00023014"/>
    </source>
</evidence>
<name>A0ABX2JLU5_9MYCO</name>
<dbReference type="PROSITE" id="PS51085">
    <property type="entry name" value="2FE2S_FER_2"/>
    <property type="match status" value="1"/>
</dbReference>
<dbReference type="InterPro" id="IPR050415">
    <property type="entry name" value="MRET"/>
</dbReference>
<dbReference type="InterPro" id="IPR001041">
    <property type="entry name" value="2Fe-2S_ferredoxin-type"/>
</dbReference>
<dbReference type="PROSITE" id="PS00197">
    <property type="entry name" value="2FE2S_FER_1"/>
    <property type="match status" value="1"/>
</dbReference>
<dbReference type="InterPro" id="IPR017927">
    <property type="entry name" value="FAD-bd_FR_type"/>
</dbReference>
<comment type="caution">
    <text evidence="11">The sequence shown here is derived from an EMBL/GenBank/DDBJ whole genome shotgun (WGS) entry which is preliminary data.</text>
</comment>
<dbReference type="InterPro" id="IPR001709">
    <property type="entry name" value="Flavoprot_Pyr_Nucl_cyt_Rdtase"/>
</dbReference>
<dbReference type="InterPro" id="IPR039261">
    <property type="entry name" value="FNR_nucleotide-bd"/>
</dbReference>
<dbReference type="RefSeq" id="WP_174396506.1">
    <property type="nucleotide sequence ID" value="NZ_VBSB01000003.1"/>
</dbReference>
<dbReference type="EMBL" id="VBSB01000003">
    <property type="protein sequence ID" value="NTY58526.1"/>
    <property type="molecule type" value="Genomic_DNA"/>
</dbReference>
<keyword evidence="12" id="KW-1185">Reference proteome</keyword>
<keyword evidence="7" id="KW-0408">Iron</keyword>
<keyword evidence="6" id="KW-0560">Oxidoreductase</keyword>
<feature type="domain" description="FAD-binding FR-type" evidence="10">
    <location>
        <begin position="8"/>
        <end position="113"/>
    </location>
</feature>
<keyword evidence="3" id="KW-0001">2Fe-2S</keyword>
<dbReference type="PRINTS" id="PR00409">
    <property type="entry name" value="PHDIOXRDTASE"/>
</dbReference>
<dbReference type="PANTHER" id="PTHR47354:SF8">
    <property type="entry name" value="1,2-PHENYLACETYL-COA EPOXIDASE, SUBUNIT E"/>
    <property type="match status" value="1"/>
</dbReference>
<evidence type="ECO:0000313" key="12">
    <source>
        <dbReference type="Proteomes" id="UP000708347"/>
    </source>
</evidence>
<evidence type="ECO:0000256" key="6">
    <source>
        <dbReference type="ARBA" id="ARBA00023002"/>
    </source>
</evidence>
<dbReference type="Pfam" id="PF00111">
    <property type="entry name" value="Fer2"/>
    <property type="match status" value="1"/>
</dbReference>
<dbReference type="Gene3D" id="3.10.20.30">
    <property type="match status" value="1"/>
</dbReference>
<dbReference type="SUPFAM" id="SSF52343">
    <property type="entry name" value="Ferredoxin reductase-like, C-terminal NADP-linked domain"/>
    <property type="match status" value="1"/>
</dbReference>
<evidence type="ECO:0000259" key="9">
    <source>
        <dbReference type="PROSITE" id="PS51085"/>
    </source>
</evidence>
<sequence>MATTVSGDGCVRLRIADVQSETADCVSLVFDVPSDHQDRFRYAAGQYLTLRVTVAGVEHRRCYSMSSSPALAEPLRITVKRDPGGVVSNWLNDTVVAGAEIHAEAPQGRFVLDSSTHDIVAFAGGSGITPVFSLLRTALASTGRRVRLFYANRSADSVIFDAPLRRLVDEYGDRLTVHHHLDSDRGVVTPAALTRFLAGTDESEYFVCGPTLFMDAVEAALRELSVPGGRVHLERFVAAVPADTAPSAGAEVTEEVTIELDRRTTAAQYRSGNTLLQTARMAGLKAPSSCETGSCGTCIAQVTEGAARMLNNNALTDEEVADGWVLTCQAMPTTKSVRVVYE</sequence>
<dbReference type="Pfam" id="PF00970">
    <property type="entry name" value="FAD_binding_6"/>
    <property type="match status" value="1"/>
</dbReference>
<accession>A0ABX2JLU5</accession>
<keyword evidence="2" id="KW-0285">Flavoprotein</keyword>
<dbReference type="InterPro" id="IPR006058">
    <property type="entry name" value="2Fe2S_fd_BS"/>
</dbReference>
<keyword evidence="4" id="KW-0479">Metal-binding</keyword>
<gene>
    <name evidence="11" type="ORF">FEG63_03035</name>
</gene>
<keyword evidence="8" id="KW-0411">Iron-sulfur</keyword>
<dbReference type="Gene3D" id="2.40.30.10">
    <property type="entry name" value="Translation factors"/>
    <property type="match status" value="1"/>
</dbReference>
<dbReference type="PROSITE" id="PS51384">
    <property type="entry name" value="FAD_FR"/>
    <property type="match status" value="1"/>
</dbReference>
<dbReference type="InterPro" id="IPR012675">
    <property type="entry name" value="Beta-grasp_dom_sf"/>
</dbReference>
<evidence type="ECO:0000256" key="7">
    <source>
        <dbReference type="ARBA" id="ARBA00023004"/>
    </source>
</evidence>
<protein>
    <submittedName>
        <fullName evidence="11">Ferredoxin--NADP reductase</fullName>
    </submittedName>
</protein>
<dbReference type="CDD" id="cd06214">
    <property type="entry name" value="PA_degradation_oxidoreductase_like"/>
    <property type="match status" value="1"/>
</dbReference>
<comment type="cofactor">
    <cofactor evidence="1">
        <name>FAD</name>
        <dbReference type="ChEBI" id="CHEBI:57692"/>
    </cofactor>
</comment>
<dbReference type="CDD" id="cd00207">
    <property type="entry name" value="fer2"/>
    <property type="match status" value="1"/>
</dbReference>
<dbReference type="SUPFAM" id="SSF63380">
    <property type="entry name" value="Riboflavin synthase domain-like"/>
    <property type="match status" value="1"/>
</dbReference>
<evidence type="ECO:0000256" key="1">
    <source>
        <dbReference type="ARBA" id="ARBA00001974"/>
    </source>
</evidence>
<feature type="domain" description="2Fe-2S ferredoxin-type" evidence="9">
    <location>
        <begin position="254"/>
        <end position="342"/>
    </location>
</feature>
<evidence type="ECO:0000256" key="2">
    <source>
        <dbReference type="ARBA" id="ARBA00022630"/>
    </source>
</evidence>
<dbReference type="Gene3D" id="3.40.50.80">
    <property type="entry name" value="Nucleotide-binding domain of ferredoxin-NADP reductase (FNR) module"/>
    <property type="match status" value="1"/>
</dbReference>
<dbReference type="InterPro" id="IPR001433">
    <property type="entry name" value="OxRdtase_FAD/NAD-bd"/>
</dbReference>
<evidence type="ECO:0000259" key="10">
    <source>
        <dbReference type="PROSITE" id="PS51384"/>
    </source>
</evidence>
<keyword evidence="5" id="KW-0274">FAD</keyword>
<dbReference type="SUPFAM" id="SSF54292">
    <property type="entry name" value="2Fe-2S ferredoxin-like"/>
    <property type="match status" value="1"/>
</dbReference>
<dbReference type="Pfam" id="PF00175">
    <property type="entry name" value="NAD_binding_1"/>
    <property type="match status" value="1"/>
</dbReference>
<reference evidence="11 12" key="1">
    <citation type="submission" date="2019-05" db="EMBL/GenBank/DDBJ databases">
        <title>Mycolicibacterium sphagni ENV482 genome assembly.</title>
        <authorList>
            <person name="Chen W."/>
            <person name="Faulkner N.W."/>
            <person name="Hyman M.R."/>
        </authorList>
    </citation>
    <scope>NUCLEOTIDE SEQUENCE [LARGE SCALE GENOMIC DNA]</scope>
    <source>
        <strain evidence="11 12">ENV482</strain>
    </source>
</reference>
<evidence type="ECO:0000313" key="11">
    <source>
        <dbReference type="EMBL" id="NTY58526.1"/>
    </source>
</evidence>
<dbReference type="PRINTS" id="PR00371">
    <property type="entry name" value="FPNCR"/>
</dbReference>
<evidence type="ECO:0000256" key="3">
    <source>
        <dbReference type="ARBA" id="ARBA00022714"/>
    </source>
</evidence>